<dbReference type="PANTHER" id="PTHR35368">
    <property type="entry name" value="HYDROPEROXIDE REDUCTASE"/>
    <property type="match status" value="1"/>
</dbReference>
<dbReference type="OrthoDB" id="9781312at2"/>
<dbReference type="InterPro" id="IPR003718">
    <property type="entry name" value="OsmC/Ohr_fam"/>
</dbReference>
<comment type="caution">
    <text evidence="1">The sequence shown here is derived from an EMBL/GenBank/DDBJ whole genome shotgun (WGS) entry which is preliminary data.</text>
</comment>
<reference evidence="1 2" key="1">
    <citation type="submission" date="2018-08" db="EMBL/GenBank/DDBJ databases">
        <title>Meiothermus granaticius genome AF-68 sequencing project.</title>
        <authorList>
            <person name="Da Costa M.S."/>
            <person name="Albuquerque L."/>
            <person name="Raposo P."/>
            <person name="Froufe H.J.C."/>
            <person name="Barroso C.S."/>
            <person name="Egas C."/>
        </authorList>
    </citation>
    <scope>NUCLEOTIDE SEQUENCE [LARGE SCALE GENOMIC DNA]</scope>
    <source>
        <strain evidence="1 2">AF-68</strain>
    </source>
</reference>
<dbReference type="Pfam" id="PF02566">
    <property type="entry name" value="OsmC"/>
    <property type="match status" value="1"/>
</dbReference>
<protein>
    <submittedName>
        <fullName evidence="1">OsmC-like protein</fullName>
    </submittedName>
</protein>
<dbReference type="AlphaFoldDB" id="A0A399F836"/>
<proteinExistence type="predicted"/>
<gene>
    <name evidence="1" type="ORF">Mgrana_03034</name>
</gene>
<organism evidence="1 2">
    <name type="scientific">Meiothermus granaticius NBRC 107808</name>
    <dbReference type="NCBI Taxonomy" id="1227551"/>
    <lineage>
        <taxon>Bacteria</taxon>
        <taxon>Thermotogati</taxon>
        <taxon>Deinococcota</taxon>
        <taxon>Deinococci</taxon>
        <taxon>Thermales</taxon>
        <taxon>Thermaceae</taxon>
        <taxon>Meiothermus</taxon>
    </lineage>
</organism>
<accession>A0A399F836</accession>
<dbReference type="InterPro" id="IPR015946">
    <property type="entry name" value="KH_dom-like_a/b"/>
</dbReference>
<dbReference type="Gene3D" id="3.30.300.20">
    <property type="match status" value="1"/>
</dbReference>
<evidence type="ECO:0000313" key="2">
    <source>
        <dbReference type="Proteomes" id="UP000266178"/>
    </source>
</evidence>
<evidence type="ECO:0000313" key="1">
    <source>
        <dbReference type="EMBL" id="RIH91062.1"/>
    </source>
</evidence>
<dbReference type="Proteomes" id="UP000266178">
    <property type="component" value="Unassembled WGS sequence"/>
</dbReference>
<dbReference type="InterPro" id="IPR036102">
    <property type="entry name" value="OsmC/Ohrsf"/>
</dbReference>
<sequence>MQIYSVHLECTDPRHVRATVRSFTLELGASRADPEAGFNPVETLLSAAGTCLLTGLQFVAQTSQIPLEGAWVELEATRQDKPPVLTQIRYRLYLKSPAPPQRLERLVELAQRNSTVLQTLAQAVALEGSWEVAP</sequence>
<dbReference type="RefSeq" id="WP_119358464.1">
    <property type="nucleotide sequence ID" value="NZ_BJXM01000017.1"/>
</dbReference>
<dbReference type="EMBL" id="QWLB01000060">
    <property type="protein sequence ID" value="RIH91062.1"/>
    <property type="molecule type" value="Genomic_DNA"/>
</dbReference>
<keyword evidence="2" id="KW-1185">Reference proteome</keyword>
<dbReference type="SUPFAM" id="SSF82784">
    <property type="entry name" value="OsmC-like"/>
    <property type="match status" value="1"/>
</dbReference>
<name>A0A399F836_9DEIN</name>
<dbReference type="InterPro" id="IPR052924">
    <property type="entry name" value="OsmC/Ohr_hydroprdx_reductase"/>
</dbReference>
<dbReference type="PANTHER" id="PTHR35368:SF1">
    <property type="entry name" value="HYDROPEROXIDE REDUCTASE"/>
    <property type="match status" value="1"/>
</dbReference>